<dbReference type="Proteomes" id="UP000036027">
    <property type="component" value="Unassembled WGS sequence"/>
</dbReference>
<protein>
    <submittedName>
        <fullName evidence="2">Uncharacterized protein</fullName>
    </submittedName>
</protein>
<keyword evidence="1" id="KW-1133">Transmembrane helix</keyword>
<feature type="non-terminal residue" evidence="2">
    <location>
        <position position="1"/>
    </location>
</feature>
<feature type="transmembrane region" description="Helical" evidence="1">
    <location>
        <begin position="49"/>
        <end position="69"/>
    </location>
</feature>
<reference evidence="2 3" key="1">
    <citation type="submission" date="2014-11" db="EMBL/GenBank/DDBJ databases">
        <title>Genome of a novel goose pathogen.</title>
        <authorList>
            <person name="Hansen C.M."/>
            <person name="Hueffer K."/>
            <person name="Choi S.C."/>
        </authorList>
    </citation>
    <scope>NUCLEOTIDE SEQUENCE [LARGE SCALE GENOMIC DNA]</scope>
    <source>
        <strain evidence="2 3">KH1503</strain>
    </source>
</reference>
<dbReference type="PATRIC" id="fig|1470200.3.peg.1319"/>
<evidence type="ECO:0000313" key="3">
    <source>
        <dbReference type="Proteomes" id="UP000036027"/>
    </source>
</evidence>
<evidence type="ECO:0000313" key="2">
    <source>
        <dbReference type="EMBL" id="KLT71843.1"/>
    </source>
</evidence>
<feature type="transmembrane region" description="Helical" evidence="1">
    <location>
        <begin position="26"/>
        <end position="43"/>
    </location>
</feature>
<accession>A0A0J1C0P1</accession>
<organism evidence="2 3">
    <name type="scientific">Neisseria arctica</name>
    <dbReference type="NCBI Taxonomy" id="1470200"/>
    <lineage>
        <taxon>Bacteria</taxon>
        <taxon>Pseudomonadati</taxon>
        <taxon>Pseudomonadota</taxon>
        <taxon>Betaproteobacteria</taxon>
        <taxon>Neisseriales</taxon>
        <taxon>Neisseriaceae</taxon>
        <taxon>Neisseria</taxon>
    </lineage>
</organism>
<proteinExistence type="predicted"/>
<feature type="non-terminal residue" evidence="2">
    <location>
        <position position="78"/>
    </location>
</feature>
<comment type="caution">
    <text evidence="2">The sequence shown here is derived from an EMBL/GenBank/DDBJ whole genome shotgun (WGS) entry which is preliminary data.</text>
</comment>
<keyword evidence="1" id="KW-0812">Transmembrane</keyword>
<name>A0A0J1C0P1_9NEIS</name>
<sequence length="78" mass="8551">HGGSRAASGHPTGAGGRQRKEAAASLIDFFIIHYSFILIMGNTEPLNAVFLPVFIGILKVLFKITYLFATNFDFMQGF</sequence>
<keyword evidence="1" id="KW-0472">Membrane</keyword>
<gene>
    <name evidence="2" type="ORF">PL75_11475</name>
</gene>
<keyword evidence="3" id="KW-1185">Reference proteome</keyword>
<dbReference type="EMBL" id="JTDO01000215">
    <property type="protein sequence ID" value="KLT71843.1"/>
    <property type="molecule type" value="Genomic_DNA"/>
</dbReference>
<dbReference type="AlphaFoldDB" id="A0A0J1C0P1"/>
<evidence type="ECO:0000256" key="1">
    <source>
        <dbReference type="SAM" id="Phobius"/>
    </source>
</evidence>